<dbReference type="EMBL" id="JAODYH010000014">
    <property type="protein sequence ID" value="MCT9812986.1"/>
    <property type="molecule type" value="Genomic_DNA"/>
</dbReference>
<dbReference type="PROSITE" id="PS00430">
    <property type="entry name" value="TONB_DEPENDENT_REC_1"/>
    <property type="match status" value="1"/>
</dbReference>
<keyword evidence="7" id="KW-0406">Ion transport</keyword>
<feature type="signal peptide" evidence="15">
    <location>
        <begin position="1"/>
        <end position="31"/>
    </location>
</feature>
<evidence type="ECO:0000256" key="11">
    <source>
        <dbReference type="ARBA" id="ARBA00023237"/>
    </source>
</evidence>
<evidence type="ECO:0000256" key="12">
    <source>
        <dbReference type="PROSITE-ProRule" id="PRU01360"/>
    </source>
</evidence>
<dbReference type="PROSITE" id="PS52016">
    <property type="entry name" value="TONB_DEPENDENT_REC_3"/>
    <property type="match status" value="1"/>
</dbReference>
<proteinExistence type="inferred from homology"/>
<dbReference type="InterPro" id="IPR037066">
    <property type="entry name" value="Plug_dom_sf"/>
</dbReference>
<evidence type="ECO:0000256" key="14">
    <source>
        <dbReference type="RuleBase" id="RU003357"/>
    </source>
</evidence>
<dbReference type="SUPFAM" id="SSF56935">
    <property type="entry name" value="Porins"/>
    <property type="match status" value="1"/>
</dbReference>
<comment type="similarity">
    <text evidence="2 12 14">Belongs to the TonB-dependent receptor family.</text>
</comment>
<comment type="subcellular location">
    <subcellularLocation>
        <location evidence="1 12">Cell outer membrane</location>
        <topology evidence="1 12">Multi-pass membrane protein</topology>
    </subcellularLocation>
</comment>
<comment type="caution">
    <text evidence="18">The sequence shown here is derived from an EMBL/GenBank/DDBJ whole genome shotgun (WGS) entry which is preliminary data.</text>
</comment>
<keyword evidence="9 12" id="KW-0472">Membrane</keyword>
<evidence type="ECO:0000256" key="10">
    <source>
        <dbReference type="ARBA" id="ARBA00023170"/>
    </source>
</evidence>
<protein>
    <submittedName>
        <fullName evidence="18">TonB-dependent receptor</fullName>
    </submittedName>
</protein>
<dbReference type="InterPro" id="IPR039426">
    <property type="entry name" value="TonB-dep_rcpt-like"/>
</dbReference>
<evidence type="ECO:0000313" key="18">
    <source>
        <dbReference type="EMBL" id="MCT9812986.1"/>
    </source>
</evidence>
<feature type="domain" description="TonB-dependent receptor plug" evidence="17">
    <location>
        <begin position="51"/>
        <end position="158"/>
    </location>
</feature>
<dbReference type="Proteomes" id="UP001525968">
    <property type="component" value="Unassembled WGS sequence"/>
</dbReference>
<dbReference type="Pfam" id="PF07715">
    <property type="entry name" value="Plug"/>
    <property type="match status" value="1"/>
</dbReference>
<dbReference type="InterPro" id="IPR012910">
    <property type="entry name" value="Plug_dom"/>
</dbReference>
<evidence type="ECO:0000256" key="8">
    <source>
        <dbReference type="ARBA" id="ARBA00023077"/>
    </source>
</evidence>
<dbReference type="PANTHER" id="PTHR30069:SF53">
    <property type="entry name" value="COLICIN I RECEPTOR-RELATED"/>
    <property type="match status" value="1"/>
</dbReference>
<feature type="domain" description="TonB-dependent receptor-like beta-barrel" evidence="16">
    <location>
        <begin position="245"/>
        <end position="587"/>
    </location>
</feature>
<dbReference type="RefSeq" id="WP_261502232.1">
    <property type="nucleotide sequence ID" value="NZ_JAODYH010000014.1"/>
</dbReference>
<evidence type="ECO:0000256" key="4">
    <source>
        <dbReference type="ARBA" id="ARBA00022452"/>
    </source>
</evidence>
<dbReference type="InterPro" id="IPR000531">
    <property type="entry name" value="Beta-barrel_TonB"/>
</dbReference>
<evidence type="ECO:0000256" key="9">
    <source>
        <dbReference type="ARBA" id="ARBA00023136"/>
    </source>
</evidence>
<evidence type="ECO:0000256" key="5">
    <source>
        <dbReference type="ARBA" id="ARBA00022692"/>
    </source>
</evidence>
<gene>
    <name evidence="18" type="ORF">N0K08_20350</name>
</gene>
<keyword evidence="19" id="KW-1185">Reference proteome</keyword>
<accession>A0ABT2PSW7</accession>
<name>A0ABT2PSW7_9BURK</name>
<evidence type="ECO:0000256" key="3">
    <source>
        <dbReference type="ARBA" id="ARBA00022448"/>
    </source>
</evidence>
<dbReference type="PANTHER" id="PTHR30069">
    <property type="entry name" value="TONB-DEPENDENT OUTER MEMBRANE RECEPTOR"/>
    <property type="match status" value="1"/>
</dbReference>
<evidence type="ECO:0000256" key="13">
    <source>
        <dbReference type="PROSITE-ProRule" id="PRU10143"/>
    </source>
</evidence>
<evidence type="ECO:0000256" key="15">
    <source>
        <dbReference type="SAM" id="SignalP"/>
    </source>
</evidence>
<dbReference type="InterPro" id="IPR036942">
    <property type="entry name" value="Beta-barrel_TonB_sf"/>
</dbReference>
<dbReference type="Gene3D" id="2.40.170.20">
    <property type="entry name" value="TonB-dependent receptor, beta-barrel domain"/>
    <property type="match status" value="1"/>
</dbReference>
<keyword evidence="4 12" id="KW-1134">Transmembrane beta strand</keyword>
<keyword evidence="5 12" id="KW-0812">Transmembrane</keyword>
<evidence type="ECO:0000256" key="7">
    <source>
        <dbReference type="ARBA" id="ARBA00023065"/>
    </source>
</evidence>
<evidence type="ECO:0000256" key="1">
    <source>
        <dbReference type="ARBA" id="ARBA00004571"/>
    </source>
</evidence>
<evidence type="ECO:0000259" key="16">
    <source>
        <dbReference type="Pfam" id="PF00593"/>
    </source>
</evidence>
<dbReference type="InterPro" id="IPR010916">
    <property type="entry name" value="TonB_box_CS"/>
</dbReference>
<dbReference type="CDD" id="cd01347">
    <property type="entry name" value="ligand_gated_channel"/>
    <property type="match status" value="1"/>
</dbReference>
<evidence type="ECO:0000313" key="19">
    <source>
        <dbReference type="Proteomes" id="UP001525968"/>
    </source>
</evidence>
<organism evidence="18 19">
    <name type="scientific">Acidovorax bellezanensis</name>
    <dbReference type="NCBI Taxonomy" id="2976702"/>
    <lineage>
        <taxon>Bacteria</taxon>
        <taxon>Pseudomonadati</taxon>
        <taxon>Pseudomonadota</taxon>
        <taxon>Betaproteobacteria</taxon>
        <taxon>Burkholderiales</taxon>
        <taxon>Comamonadaceae</taxon>
        <taxon>Acidovorax</taxon>
    </lineage>
</organism>
<feature type="short sequence motif" description="TonB box" evidence="13">
    <location>
        <begin position="39"/>
        <end position="45"/>
    </location>
</feature>
<evidence type="ECO:0000259" key="17">
    <source>
        <dbReference type="Pfam" id="PF07715"/>
    </source>
</evidence>
<feature type="chain" id="PRO_5045488691" evidence="15">
    <location>
        <begin position="32"/>
        <end position="615"/>
    </location>
</feature>
<evidence type="ECO:0000256" key="2">
    <source>
        <dbReference type="ARBA" id="ARBA00009810"/>
    </source>
</evidence>
<sequence length="615" mass="66946">MTFFQAIHAGVPARMSACALAVLGLCSAAGAQTAPALDTMVVTAARLPQPLRTVTADMSVIDAAAIERSGAVGVADLLSQVPGVQITRNGGPGQITSVSLRGAGNQHTAVFIDGVRYSSQEMQGGAVWEALPLAQIERIEVLRGPAAAIYGSDAMGGVIQIFTRRGDGPLRAYAEAGLGSQHSSKVATGLQGGANGWSYGLHVADERSDGFNVGSPWVANPDKDGYANSSLGLNAGLKQGIHQFDARLLHNRLKAHYDQSPPPFDDFDTVKNTTGSLRWQAAWSDRYQSVVQLGQSRNDTQRNTTTPESAKGNSTNYLWQNQWKLGAHRLNLDLERREDRLTTNYAWTQNTDSRRVQDSLSAGWRYANGAQQFDANARHDRIRDQQSKTTGGLGYGLQLGDTLRWVASAGTAFRTPTLYERFTGQAAIDLKPESSTNLETGLHYTAGSHQLSAVAYRNKIKNQITYDWTSMPACNCYRNWESVELKGLTLSGATRLDRLNLGLSLDFLNPKNLENGKLLPYRSKRMFKLTADTQVAGWTLGSEAQLYSARFTDAANSDSLGGYGVVNLYAQRKLNKDWALLARINNLADRDYAPTKGYANGGRTLFISMKWAPQN</sequence>
<keyword evidence="6 15" id="KW-0732">Signal</keyword>
<reference evidence="18 19" key="1">
    <citation type="submission" date="2022-09" db="EMBL/GenBank/DDBJ databases">
        <title>Draft genome of isolate Be4.</title>
        <authorList>
            <person name="Sanchez-Castro I."/>
            <person name="Martinez-Rodriguez P."/>
            <person name="Descostes M."/>
            <person name="Merroun M."/>
        </authorList>
    </citation>
    <scope>NUCLEOTIDE SEQUENCE [LARGE SCALE GENOMIC DNA]</scope>
    <source>
        <strain evidence="18 19">Be4</strain>
    </source>
</reference>
<keyword evidence="3 12" id="KW-0813">Transport</keyword>
<keyword evidence="10 18" id="KW-0675">Receptor</keyword>
<keyword evidence="8 13" id="KW-0798">TonB box</keyword>
<dbReference type="Pfam" id="PF00593">
    <property type="entry name" value="TonB_dep_Rec_b-barrel"/>
    <property type="match status" value="1"/>
</dbReference>
<evidence type="ECO:0000256" key="6">
    <source>
        <dbReference type="ARBA" id="ARBA00022729"/>
    </source>
</evidence>
<keyword evidence="11 12" id="KW-0998">Cell outer membrane</keyword>
<dbReference type="Gene3D" id="2.170.130.10">
    <property type="entry name" value="TonB-dependent receptor, plug domain"/>
    <property type="match status" value="1"/>
</dbReference>